<proteinExistence type="predicted"/>
<evidence type="ECO:0008006" key="4">
    <source>
        <dbReference type="Google" id="ProtNLM"/>
    </source>
</evidence>
<evidence type="ECO:0000313" key="3">
    <source>
        <dbReference type="Proteomes" id="UP001549920"/>
    </source>
</evidence>
<comment type="caution">
    <text evidence="2">The sequence shown here is derived from an EMBL/GenBank/DDBJ whole genome shotgun (WGS) entry which is preliminary data.</text>
</comment>
<dbReference type="Gene3D" id="3.90.110.10">
    <property type="entry name" value="Lactate dehydrogenase/glycoside hydrolase, family 4, C-terminal"/>
    <property type="match status" value="1"/>
</dbReference>
<dbReference type="InterPro" id="IPR010945">
    <property type="entry name" value="Malate_DH_type2"/>
</dbReference>
<dbReference type="PANTHER" id="PTHR23382">
    <property type="entry name" value="MALATE DEHYDROGENASE"/>
    <property type="match status" value="1"/>
</dbReference>
<protein>
    <recommendedName>
        <fullName evidence="4">Malate dehydrogenase</fullName>
    </recommendedName>
</protein>
<name>A0ABR3HYL7_LOXSC</name>
<dbReference type="EMBL" id="JBEUOH010000011">
    <property type="protein sequence ID" value="KAL0881662.1"/>
    <property type="molecule type" value="Genomic_DNA"/>
</dbReference>
<dbReference type="Gene3D" id="3.40.50.720">
    <property type="entry name" value="NAD(P)-binding Rossmann-like Domain"/>
    <property type="match status" value="1"/>
</dbReference>
<keyword evidence="3" id="KW-1185">Reference proteome</keyword>
<accession>A0ABR3HYL7</accession>
<evidence type="ECO:0000256" key="1">
    <source>
        <dbReference type="ARBA" id="ARBA00023002"/>
    </source>
</evidence>
<dbReference type="InterPro" id="IPR015955">
    <property type="entry name" value="Lactate_DH/Glyco_Ohase_4_C"/>
</dbReference>
<evidence type="ECO:0000313" key="2">
    <source>
        <dbReference type="EMBL" id="KAL0881662.1"/>
    </source>
</evidence>
<organism evidence="2 3">
    <name type="scientific">Loxostege sticticalis</name>
    <name type="common">Beet webworm moth</name>
    <dbReference type="NCBI Taxonomy" id="481309"/>
    <lineage>
        <taxon>Eukaryota</taxon>
        <taxon>Metazoa</taxon>
        <taxon>Ecdysozoa</taxon>
        <taxon>Arthropoda</taxon>
        <taxon>Hexapoda</taxon>
        <taxon>Insecta</taxon>
        <taxon>Pterygota</taxon>
        <taxon>Neoptera</taxon>
        <taxon>Endopterygota</taxon>
        <taxon>Lepidoptera</taxon>
        <taxon>Glossata</taxon>
        <taxon>Ditrysia</taxon>
        <taxon>Pyraloidea</taxon>
        <taxon>Crambidae</taxon>
        <taxon>Pyraustinae</taxon>
        <taxon>Loxostege</taxon>
    </lineage>
</organism>
<sequence>MNFQTRVVLPSLKVLVVNPLTPSGQMIMVKILSGLVFGEDQLIDLILLVYSNEKPVAEQLKIELVQCGYCCYNSITVSSDLPGVSDADVFCFMSNFYNLNKIELHKVDNDDQFDALYLIIKIANNLSRPASVQEEPIDDGVKFVKKPKKPEPNPRKPIFMADGLAAMDILMSLSKNMPHDVFFCPTPLPDIAKSVLGDYLKVQCNKINDVLVWAANDEVFHVEFEKPIIINDQVNVESQCDWDMVGKDLLQSIDYDHTQFSPSWMKKEFIEKVTVSALKNPYGSIFRAALFAKALRSIWRARTSAENKFYCCMGVISDGSLRTTKGYPYVLPLILCGETWTVNRSFEETPHLRGELKRINKAVKEHHQTFIPYCKKFLQENVINKSFIPDSVESSTGYSTVAESSKSSLVMQ</sequence>
<keyword evidence="1" id="KW-0560">Oxidoreductase</keyword>
<reference evidence="2 3" key="1">
    <citation type="submission" date="2024-06" db="EMBL/GenBank/DDBJ databases">
        <title>A chromosome-level genome assembly of beet webworm, Loxostege sticticalis.</title>
        <authorList>
            <person name="Zhang Y."/>
        </authorList>
    </citation>
    <scope>NUCLEOTIDE SEQUENCE [LARGE SCALE GENOMIC DNA]</scope>
    <source>
        <strain evidence="2">AQ026</strain>
        <tissue evidence="2">Whole body</tissue>
    </source>
</reference>
<gene>
    <name evidence="2" type="ORF">ABMA27_001480</name>
</gene>
<dbReference type="Proteomes" id="UP001549920">
    <property type="component" value="Unassembled WGS sequence"/>
</dbReference>